<dbReference type="InterPro" id="IPR013976">
    <property type="entry name" value="HDOD"/>
</dbReference>
<name>W0SEB6_9PROT</name>
<protein>
    <submittedName>
        <fullName evidence="3">Signal transduction protein</fullName>
    </submittedName>
</protein>
<dbReference type="InterPro" id="IPR052340">
    <property type="entry name" value="RNase_Y/CdgJ"/>
</dbReference>
<evidence type="ECO:0000259" key="2">
    <source>
        <dbReference type="PROSITE" id="PS51833"/>
    </source>
</evidence>
<dbReference type="Pfam" id="PF08668">
    <property type="entry name" value="HDOD"/>
    <property type="match status" value="1"/>
</dbReference>
<evidence type="ECO:0000313" key="4">
    <source>
        <dbReference type="Proteomes" id="UP000031637"/>
    </source>
</evidence>
<feature type="domain" description="HDOD" evidence="2">
    <location>
        <begin position="255"/>
        <end position="442"/>
    </location>
</feature>
<feature type="region of interest" description="Disordered" evidence="1">
    <location>
        <begin position="1"/>
        <end position="47"/>
    </location>
</feature>
<dbReference type="HOGENOM" id="CLU_044951_1_0_4"/>
<dbReference type="OrthoDB" id="9804751at2"/>
<dbReference type="Proteomes" id="UP000031637">
    <property type="component" value="Chromosome"/>
</dbReference>
<dbReference type="EMBL" id="AP012547">
    <property type="protein sequence ID" value="BAO29277.1"/>
    <property type="molecule type" value="Genomic_DNA"/>
</dbReference>
<dbReference type="RefSeq" id="WP_041098254.1">
    <property type="nucleotide sequence ID" value="NZ_AP012547.1"/>
</dbReference>
<dbReference type="PANTHER" id="PTHR33525:SF4">
    <property type="entry name" value="CYCLIC DI-GMP PHOSPHODIESTERASE CDGJ"/>
    <property type="match status" value="1"/>
</dbReference>
<dbReference type="AlphaFoldDB" id="W0SEB6"/>
<dbReference type="Gene3D" id="1.10.3210.10">
    <property type="entry name" value="Hypothetical protein af1432"/>
    <property type="match status" value="1"/>
</dbReference>
<sequence>MTSFFDRMLGKSKPAAAGTVPKQDGSPVQKTTDKVEKPPTAAATEPTQSFVCREPVLDRDKRISGYQFSLPEDVEQRLQNDFEFLPRIYDDAILRNLTSLGNDALLGPRLAFIRLSPDSLDNKRLHELPKENTVLMLAPVHPTLEAERILRQLDILRQAGFSYGWLLRQNQIARFSQLPIMAASADYVQIDATGFDGMGVRLLTKSLTAARSAKLPKLRLGASGLNAVDEFDSYFQAGFDFFLGPFVTRRENWHPPKSNINRLQIIKLLNLLGSDAEIATIAEQFKHDPVLAFKLLRYINSAAMGLRTPIVNMDKALMLLGREKIYRWLSLLLFDFKAPGHEERVLTEQALSRGHFLESLAAQGSMPAQADSLFILGLFSLLDQLMDQTMANLLLQAKLPKAVHDALLGQTGPYRNALRLAIAAEGQSPQDLEQQATLCGLESLQVSQCAMQSLAWAHQISSVEAA</sequence>
<evidence type="ECO:0000313" key="3">
    <source>
        <dbReference type="EMBL" id="BAO29277.1"/>
    </source>
</evidence>
<dbReference type="SUPFAM" id="SSF109604">
    <property type="entry name" value="HD-domain/PDEase-like"/>
    <property type="match status" value="1"/>
</dbReference>
<organism evidence="3 4">
    <name type="scientific">Sulfuritalea hydrogenivorans sk43H</name>
    <dbReference type="NCBI Taxonomy" id="1223802"/>
    <lineage>
        <taxon>Bacteria</taxon>
        <taxon>Pseudomonadati</taxon>
        <taxon>Pseudomonadota</taxon>
        <taxon>Betaproteobacteria</taxon>
        <taxon>Nitrosomonadales</taxon>
        <taxon>Sterolibacteriaceae</taxon>
        <taxon>Sulfuritalea</taxon>
    </lineage>
</organism>
<dbReference type="PANTHER" id="PTHR33525">
    <property type="match status" value="1"/>
</dbReference>
<accession>W0SEB6</accession>
<proteinExistence type="predicted"/>
<evidence type="ECO:0000256" key="1">
    <source>
        <dbReference type="SAM" id="MobiDB-lite"/>
    </source>
</evidence>
<dbReference type="KEGG" id="shd:SUTH_01478"/>
<reference evidence="3 4" key="1">
    <citation type="journal article" date="2014" name="Syst. Appl. Microbiol.">
        <title>Complete genomes of freshwater sulfur oxidizers Sulfuricella denitrificans skB26 and Sulfuritalea hydrogenivorans sk43H: genetic insights into the sulfur oxidation pathway of betaproteobacteria.</title>
        <authorList>
            <person name="Watanabe T."/>
            <person name="Kojima H."/>
            <person name="Fukui M."/>
        </authorList>
    </citation>
    <scope>NUCLEOTIDE SEQUENCE [LARGE SCALE GENOMIC DNA]</scope>
    <source>
        <strain evidence="3">DSM22779</strain>
    </source>
</reference>
<dbReference type="STRING" id="1223802.SUTH_01478"/>
<dbReference type="PROSITE" id="PS51833">
    <property type="entry name" value="HDOD"/>
    <property type="match status" value="1"/>
</dbReference>
<keyword evidence="4" id="KW-1185">Reference proteome</keyword>
<gene>
    <name evidence="3" type="ORF">SUTH_01478</name>
</gene>